<keyword evidence="9" id="KW-0675">Receptor</keyword>
<accession>A0A9N8HX94</accession>
<feature type="compositionally biased region" description="Low complexity" evidence="6">
    <location>
        <begin position="148"/>
        <end position="163"/>
    </location>
</feature>
<keyword evidence="3 7" id="KW-1133">Transmembrane helix</keyword>
<evidence type="ECO:0000256" key="3">
    <source>
        <dbReference type="ARBA" id="ARBA00022989"/>
    </source>
</evidence>
<dbReference type="PROSITE" id="PS50259">
    <property type="entry name" value="G_PROTEIN_RECEP_F3_4"/>
    <property type="match status" value="1"/>
</dbReference>
<dbReference type="AlphaFoldDB" id="A0A9N8HX94"/>
<feature type="transmembrane region" description="Helical" evidence="7">
    <location>
        <begin position="694"/>
        <end position="720"/>
    </location>
</feature>
<dbReference type="OrthoDB" id="46290at2759"/>
<evidence type="ECO:0000313" key="10">
    <source>
        <dbReference type="Proteomes" id="UP001153069"/>
    </source>
</evidence>
<evidence type="ECO:0000256" key="2">
    <source>
        <dbReference type="ARBA" id="ARBA00022692"/>
    </source>
</evidence>
<feature type="compositionally biased region" description="Basic and acidic residues" evidence="6">
    <location>
        <begin position="1162"/>
        <end position="1172"/>
    </location>
</feature>
<evidence type="ECO:0000256" key="5">
    <source>
        <dbReference type="ARBA" id="ARBA00023180"/>
    </source>
</evidence>
<dbReference type="Pfam" id="PF00003">
    <property type="entry name" value="7tm_3"/>
    <property type="match status" value="1"/>
</dbReference>
<keyword evidence="10" id="KW-1185">Reference proteome</keyword>
<comment type="caution">
    <text evidence="9">The sequence shown here is derived from an EMBL/GenBank/DDBJ whole genome shotgun (WGS) entry which is preliminary data.</text>
</comment>
<feature type="region of interest" description="Disordered" evidence="6">
    <location>
        <begin position="587"/>
        <end position="610"/>
    </location>
</feature>
<feature type="region of interest" description="Disordered" evidence="6">
    <location>
        <begin position="29"/>
        <end position="70"/>
    </location>
</feature>
<dbReference type="GO" id="GO:0004930">
    <property type="term" value="F:G protein-coupled receptor activity"/>
    <property type="evidence" value="ECO:0007669"/>
    <property type="project" value="InterPro"/>
</dbReference>
<feature type="transmembrane region" description="Helical" evidence="7">
    <location>
        <begin position="805"/>
        <end position="826"/>
    </location>
</feature>
<proteinExistence type="predicted"/>
<feature type="transmembrane region" description="Helical" evidence="7">
    <location>
        <begin position="877"/>
        <end position="900"/>
    </location>
</feature>
<protein>
    <submittedName>
        <fullName evidence="9">Metabotropic glutamate receptor-like protein</fullName>
    </submittedName>
</protein>
<feature type="transmembrane region" description="Helical" evidence="7">
    <location>
        <begin position="732"/>
        <end position="752"/>
    </location>
</feature>
<sequence>MQTNTLPPSSGERCVTLAHIIKSTTIKALSATPATSTDHQESMNTTGYPTSKETSMGDIPYRRQRRPRSRLLHGTGLSLLLLIGGLPLDTPVLATSPPGTVPCDNQVDSATCTSAVGPGSECINGLCSNPFVSGCLRALLGQDTQPPNASDDNASDSSSNDSNIESGEAQTADPQRTLRVCNSQDDEETIANNLCIPSPLDYMEIRILTGNWESSLLTAWAMQIVLSEWMQVPTSIESSSPDRMGNFYHRYNQFQYGQTAYDYNALEVANEVGDCRFLDNADVNDELFLQVSGSLVDLPEDDSGYLPCAHVMPEVWNGQAENLWELTKRRAIEAPEGNGVVGKMTWFIPKYVAEAHPSWAHYSGWLNQTTIASVFHQPLTWLSYCQIVSPDMCQTPDPVASRLPTEDEEGFFYDVAGDGAGFKGFFLKTDDNQCHGNNTQCKGHFTDFPCDWSSFAVPQAYHLGIAVESKGLVGPNRGYTYGEKLQIWQAANATKQNVVMNWYSPDPTYQWYRGTEAEFQEVQLPPPSPNCVRHRVSVEERCSENLEDRVGAPEGACGAETQTLEKVVVRNLYDTIYHLDKEHKQNNLRRGSSSLKDEFDEDTRKEESARSPAYEAVKNFHLSEFDIGKMFEDWKVRLRERGHNGYSTFEGTTGADPRHVVCQWVADNAEHLQTFVPITYPRILKEEDPYNGNAVSWIAVSFGIFVTICVVGMGALTYALRKTEPFLAAQLPFLYMVLLGLLVISSGGILYALPPGSGTCVARIWLITMGYTLEMVPLIVKIGAISKMLQAATKMRRVTIKRERLFGAVGGICLVVAVYLTAWTIVDAPTKGRQLTLQLDDSSDEIYEANDPSRAWWQVPATPINVSHYCRSSGSSAWFTISLVWQFLLLLSAAILAMQTRRIQKRWNESRSLAIMIYTQAGFVILRLLVWLLEEPSGVSAQLLDMFRSFLFSLDALMALCIYFGSKLVAVYKHIDFNDGALSSRGSRPFSTALTTEDSKRRLGVDERSAFYSGLTAPLAARYSLENAKTVSQYLAAIGQPIQSTYMKPFESNRQLAMGPTSCYAGDIILSKASSKKLCAAADTPQICPHCNKGYHDVIQSTNGLIVEPKDDIGVGTTGSGRRSELMRLIPVSEETEETYEDCKELGLNVQPNGDERHQLVHDETEATKEETEATASDGSPLTCPAGR</sequence>
<feature type="domain" description="G-protein coupled receptors family 3 profile" evidence="8">
    <location>
        <begin position="735"/>
        <end position="978"/>
    </location>
</feature>
<feature type="transmembrane region" description="Helical" evidence="7">
    <location>
        <begin position="912"/>
        <end position="934"/>
    </location>
</feature>
<dbReference type="EMBL" id="CAICTM010002982">
    <property type="protein sequence ID" value="CAB9530678.1"/>
    <property type="molecule type" value="Genomic_DNA"/>
</dbReference>
<dbReference type="Proteomes" id="UP001153069">
    <property type="component" value="Unassembled WGS sequence"/>
</dbReference>
<evidence type="ECO:0000313" key="9">
    <source>
        <dbReference type="EMBL" id="CAB9530678.1"/>
    </source>
</evidence>
<evidence type="ECO:0000259" key="8">
    <source>
        <dbReference type="PROSITE" id="PS50259"/>
    </source>
</evidence>
<feature type="compositionally biased region" description="Polar residues" evidence="6">
    <location>
        <begin position="29"/>
        <end position="54"/>
    </location>
</feature>
<evidence type="ECO:0000256" key="4">
    <source>
        <dbReference type="ARBA" id="ARBA00023136"/>
    </source>
</evidence>
<evidence type="ECO:0000256" key="1">
    <source>
        <dbReference type="ARBA" id="ARBA00004141"/>
    </source>
</evidence>
<feature type="transmembrane region" description="Helical" evidence="7">
    <location>
        <begin position="946"/>
        <end position="965"/>
    </location>
</feature>
<keyword evidence="4 7" id="KW-0472">Membrane</keyword>
<name>A0A9N8HX94_9STRA</name>
<dbReference type="PANTHER" id="PTHR24060">
    <property type="entry name" value="METABOTROPIC GLUTAMATE RECEPTOR"/>
    <property type="match status" value="1"/>
</dbReference>
<feature type="region of interest" description="Disordered" evidence="6">
    <location>
        <begin position="1162"/>
        <end position="1188"/>
    </location>
</feature>
<feature type="compositionally biased region" description="Polar residues" evidence="6">
    <location>
        <begin position="164"/>
        <end position="174"/>
    </location>
</feature>
<evidence type="ECO:0000256" key="7">
    <source>
        <dbReference type="SAM" id="Phobius"/>
    </source>
</evidence>
<gene>
    <name evidence="9" type="ORF">SEMRO_2984_G341620.1</name>
</gene>
<evidence type="ECO:0000256" key="6">
    <source>
        <dbReference type="SAM" id="MobiDB-lite"/>
    </source>
</evidence>
<feature type="region of interest" description="Disordered" evidence="6">
    <location>
        <begin position="143"/>
        <end position="177"/>
    </location>
</feature>
<comment type="subcellular location">
    <subcellularLocation>
        <location evidence="1">Membrane</location>
        <topology evidence="1">Multi-pass membrane protein</topology>
    </subcellularLocation>
</comment>
<dbReference type="InterPro" id="IPR050726">
    <property type="entry name" value="mGluR"/>
</dbReference>
<keyword evidence="5" id="KW-0325">Glycoprotein</keyword>
<dbReference type="InterPro" id="IPR017978">
    <property type="entry name" value="GPCR_3_C"/>
</dbReference>
<organism evidence="9 10">
    <name type="scientific">Seminavis robusta</name>
    <dbReference type="NCBI Taxonomy" id="568900"/>
    <lineage>
        <taxon>Eukaryota</taxon>
        <taxon>Sar</taxon>
        <taxon>Stramenopiles</taxon>
        <taxon>Ochrophyta</taxon>
        <taxon>Bacillariophyta</taxon>
        <taxon>Bacillariophyceae</taxon>
        <taxon>Bacillariophycidae</taxon>
        <taxon>Naviculales</taxon>
        <taxon>Naviculaceae</taxon>
        <taxon>Seminavis</taxon>
    </lineage>
</organism>
<keyword evidence="2 7" id="KW-0812">Transmembrane</keyword>
<feature type="transmembrane region" description="Helical" evidence="7">
    <location>
        <begin position="764"/>
        <end position="784"/>
    </location>
</feature>
<dbReference type="GO" id="GO:0016020">
    <property type="term" value="C:membrane"/>
    <property type="evidence" value="ECO:0007669"/>
    <property type="project" value="UniProtKB-SubCell"/>
</dbReference>
<reference evidence="9" key="1">
    <citation type="submission" date="2020-06" db="EMBL/GenBank/DDBJ databases">
        <authorList>
            <consortium name="Plant Systems Biology data submission"/>
        </authorList>
    </citation>
    <scope>NUCLEOTIDE SEQUENCE</scope>
    <source>
        <strain evidence="9">D6</strain>
    </source>
</reference>